<proteinExistence type="predicted"/>
<dbReference type="InterPro" id="IPR018060">
    <property type="entry name" value="HTH_AraC"/>
</dbReference>
<dbReference type="Proteomes" id="UP001200145">
    <property type="component" value="Unassembled WGS sequence"/>
</dbReference>
<evidence type="ECO:0000256" key="3">
    <source>
        <dbReference type="ARBA" id="ARBA00023163"/>
    </source>
</evidence>
<sequence>MPTISTHKRLIHPALRSLIRHIVFIEADFGDNPASIEGNYMPSPEQAMFINLYTRFKSRKSEEKSYNTVTSCTLIGAHITPFKLLAEESHKSVSVIFQPGGLNRFLNIPMTELFDNGYSAREVIGKEIEELLDKSHETISFDELDEIIQSYFLSKLSQVKEPLPIDLALQHLFLNYNTSIDKIAGMACMSLRNFERKCRERLGISAKLYARIARFHKAYKILETKPTIAWTDLAYKVGYFDHMHFIKDFKEFAKQTPTLVYKELREEHMQFQLDWDKL</sequence>
<dbReference type="RefSeq" id="WP_234866908.1">
    <property type="nucleotide sequence ID" value="NZ_JAKEVY010000003.1"/>
</dbReference>
<dbReference type="EMBL" id="JAKEVY010000003">
    <property type="protein sequence ID" value="MCF1715963.1"/>
    <property type="molecule type" value="Genomic_DNA"/>
</dbReference>
<evidence type="ECO:0000259" key="4">
    <source>
        <dbReference type="PROSITE" id="PS01124"/>
    </source>
</evidence>
<dbReference type="InterPro" id="IPR009057">
    <property type="entry name" value="Homeodomain-like_sf"/>
</dbReference>
<keyword evidence="3" id="KW-0804">Transcription</keyword>
<dbReference type="Gene3D" id="1.10.10.60">
    <property type="entry name" value="Homeodomain-like"/>
    <property type="match status" value="1"/>
</dbReference>
<dbReference type="PROSITE" id="PS01124">
    <property type="entry name" value="HTH_ARAC_FAMILY_2"/>
    <property type="match status" value="1"/>
</dbReference>
<dbReference type="Pfam" id="PF12833">
    <property type="entry name" value="HTH_18"/>
    <property type="match status" value="1"/>
</dbReference>
<reference evidence="5 6" key="1">
    <citation type="submission" date="2022-01" db="EMBL/GenBank/DDBJ databases">
        <title>Flavihumibacter sp. nov., isolated from sediment of a river.</title>
        <authorList>
            <person name="Liu H."/>
        </authorList>
    </citation>
    <scope>NUCLEOTIDE SEQUENCE [LARGE SCALE GENOMIC DNA]</scope>
    <source>
        <strain evidence="5 6">RY-1</strain>
    </source>
</reference>
<dbReference type="SUPFAM" id="SSF46689">
    <property type="entry name" value="Homeodomain-like"/>
    <property type="match status" value="1"/>
</dbReference>
<evidence type="ECO:0000313" key="5">
    <source>
        <dbReference type="EMBL" id="MCF1715963.1"/>
    </source>
</evidence>
<keyword evidence="1" id="KW-0805">Transcription regulation</keyword>
<feature type="domain" description="HTH araC/xylS-type" evidence="4">
    <location>
        <begin position="157"/>
        <end position="263"/>
    </location>
</feature>
<gene>
    <name evidence="5" type="ORF">L0U88_15085</name>
</gene>
<dbReference type="InterPro" id="IPR046532">
    <property type="entry name" value="DUF6597"/>
</dbReference>
<accession>A0ABS9BJT2</accession>
<organism evidence="5 6">
    <name type="scientific">Flavihumibacter fluminis</name>
    <dbReference type="NCBI Taxonomy" id="2909236"/>
    <lineage>
        <taxon>Bacteria</taxon>
        <taxon>Pseudomonadati</taxon>
        <taxon>Bacteroidota</taxon>
        <taxon>Chitinophagia</taxon>
        <taxon>Chitinophagales</taxon>
        <taxon>Chitinophagaceae</taxon>
        <taxon>Flavihumibacter</taxon>
    </lineage>
</organism>
<evidence type="ECO:0000256" key="1">
    <source>
        <dbReference type="ARBA" id="ARBA00023015"/>
    </source>
</evidence>
<dbReference type="InterPro" id="IPR050204">
    <property type="entry name" value="AraC_XylS_family_regulators"/>
</dbReference>
<protein>
    <submittedName>
        <fullName evidence="5">Helix-turn-helix domain-containing protein</fullName>
    </submittedName>
</protein>
<evidence type="ECO:0000313" key="6">
    <source>
        <dbReference type="Proteomes" id="UP001200145"/>
    </source>
</evidence>
<dbReference type="PANTHER" id="PTHR46796:SF13">
    <property type="entry name" value="HTH-TYPE TRANSCRIPTIONAL ACTIVATOR RHAS"/>
    <property type="match status" value="1"/>
</dbReference>
<name>A0ABS9BJT2_9BACT</name>
<evidence type="ECO:0000256" key="2">
    <source>
        <dbReference type="ARBA" id="ARBA00023125"/>
    </source>
</evidence>
<dbReference type="SMART" id="SM00342">
    <property type="entry name" value="HTH_ARAC"/>
    <property type="match status" value="1"/>
</dbReference>
<comment type="caution">
    <text evidence="5">The sequence shown here is derived from an EMBL/GenBank/DDBJ whole genome shotgun (WGS) entry which is preliminary data.</text>
</comment>
<dbReference type="Pfam" id="PF20240">
    <property type="entry name" value="DUF6597"/>
    <property type="match status" value="1"/>
</dbReference>
<keyword evidence="2" id="KW-0238">DNA-binding</keyword>
<keyword evidence="6" id="KW-1185">Reference proteome</keyword>
<dbReference type="PANTHER" id="PTHR46796">
    <property type="entry name" value="HTH-TYPE TRANSCRIPTIONAL ACTIVATOR RHAS-RELATED"/>
    <property type="match status" value="1"/>
</dbReference>